<feature type="domain" description="Extradiol ring-cleavage dioxygenase class III enzyme subunit B" evidence="6">
    <location>
        <begin position="41"/>
        <end position="244"/>
    </location>
</feature>
<dbReference type="GO" id="GO:0016702">
    <property type="term" value="F:oxidoreductase activity, acting on single donors with incorporation of molecular oxygen, incorporation of two atoms of oxygen"/>
    <property type="evidence" value="ECO:0007669"/>
    <property type="project" value="UniProtKB-ARBA"/>
</dbReference>
<comment type="similarity">
    <text evidence="2">Belongs to the DODA-type extradiol aromatic ring-opening dioxygenase family.</text>
</comment>
<evidence type="ECO:0000256" key="3">
    <source>
        <dbReference type="ARBA" id="ARBA00022723"/>
    </source>
</evidence>
<name>A0A1M3KY81_9BACT</name>
<keyword evidence="5" id="KW-0560">Oxidoreductase</keyword>
<dbReference type="PIRSF" id="PIRSF006157">
    <property type="entry name" value="Doxgns_DODA"/>
    <property type="match status" value="1"/>
</dbReference>
<evidence type="ECO:0000313" key="7">
    <source>
        <dbReference type="EMBL" id="OJX57347.1"/>
    </source>
</evidence>
<sequence length="272" mass="29800">MTDATAVVRALADGPASPAMPVLFVGHGNPMNAIEDNEFSRTWRKVGSNLPIPRAILCVSAHWETAGTYVTAMERPRTIHDFGGFPDELFAVQYPAPGSPAIAEETRQTLTGHTILLDHEWGLDHGAWSVLVRMFPGANVPVLQLSLDVGMRPDQHAALAAMLGTLRDRGVLILGSGNIVHNLRRARWGEGKPYDWAIEFDQTSKDLIEKNDLASLANYPSLGAAAQLSIPTNEHYLPMLYALALRRKADKLTFFNESLDLGSISMRSFMLA</sequence>
<keyword evidence="3" id="KW-0479">Metal-binding</keyword>
<evidence type="ECO:0000256" key="5">
    <source>
        <dbReference type="ARBA" id="ARBA00023002"/>
    </source>
</evidence>
<dbReference type="STRING" id="1895771.BGO89_09925"/>
<evidence type="ECO:0000259" key="6">
    <source>
        <dbReference type="Pfam" id="PF02900"/>
    </source>
</evidence>
<reference evidence="7 8" key="1">
    <citation type="submission" date="2016-09" db="EMBL/GenBank/DDBJ databases">
        <title>Genome-resolved meta-omics ties microbial dynamics to process performance in biotechnology for thiocyanate degradation.</title>
        <authorList>
            <person name="Kantor R.S."/>
            <person name="Huddy R.J."/>
            <person name="Iyer R."/>
            <person name="Thomas B.C."/>
            <person name="Brown C.T."/>
            <person name="Anantharaman K."/>
            <person name="Tringe S."/>
            <person name="Hettich R.L."/>
            <person name="Harrison S.T."/>
            <person name="Banfield J.F."/>
        </authorList>
    </citation>
    <scope>NUCLEOTIDE SEQUENCE [LARGE SCALE GENOMIC DNA]</scope>
    <source>
        <strain evidence="7">59-99</strain>
    </source>
</reference>
<dbReference type="CDD" id="cd07363">
    <property type="entry name" value="45_DOPA_Dioxygenase"/>
    <property type="match status" value="1"/>
</dbReference>
<comment type="caution">
    <text evidence="7">The sequence shown here is derived from an EMBL/GenBank/DDBJ whole genome shotgun (WGS) entry which is preliminary data.</text>
</comment>
<proteinExistence type="inferred from homology"/>
<accession>A0A1M3KY81</accession>
<dbReference type="EMBL" id="MKVH01000024">
    <property type="protein sequence ID" value="OJX57347.1"/>
    <property type="molecule type" value="Genomic_DNA"/>
</dbReference>
<dbReference type="Proteomes" id="UP000184233">
    <property type="component" value="Unassembled WGS sequence"/>
</dbReference>
<dbReference type="SUPFAM" id="SSF53213">
    <property type="entry name" value="LigB-like"/>
    <property type="match status" value="1"/>
</dbReference>
<comment type="cofactor">
    <cofactor evidence="1">
        <name>Zn(2+)</name>
        <dbReference type="ChEBI" id="CHEBI:29105"/>
    </cofactor>
</comment>
<dbReference type="Gene3D" id="3.40.830.10">
    <property type="entry name" value="LigB-like"/>
    <property type="match status" value="1"/>
</dbReference>
<keyword evidence="7" id="KW-0223">Dioxygenase</keyword>
<dbReference type="PANTHER" id="PTHR30096">
    <property type="entry name" value="4,5-DOPA DIOXYGENASE EXTRADIOL-LIKE PROTEIN"/>
    <property type="match status" value="1"/>
</dbReference>
<dbReference type="InterPro" id="IPR014436">
    <property type="entry name" value="Extradiol_dOase_DODA"/>
</dbReference>
<dbReference type="GO" id="GO:0008198">
    <property type="term" value="F:ferrous iron binding"/>
    <property type="evidence" value="ECO:0007669"/>
    <property type="project" value="InterPro"/>
</dbReference>
<evidence type="ECO:0000256" key="2">
    <source>
        <dbReference type="ARBA" id="ARBA00007581"/>
    </source>
</evidence>
<organism evidence="7 8">
    <name type="scientific">Candidatus Kapaibacterium thiocyanatum</name>
    <dbReference type="NCBI Taxonomy" id="1895771"/>
    <lineage>
        <taxon>Bacteria</taxon>
        <taxon>Pseudomonadati</taxon>
        <taxon>Candidatus Kapaibacteriota</taxon>
        <taxon>Candidatus Kapaibacteriia</taxon>
        <taxon>Candidatus Kapaibacteriales</taxon>
        <taxon>Candidatus Kapaibacteriaceae</taxon>
        <taxon>Candidatus Kapaibacterium</taxon>
    </lineage>
</organism>
<keyword evidence="4" id="KW-0862">Zinc</keyword>
<dbReference type="PANTHER" id="PTHR30096:SF0">
    <property type="entry name" value="4,5-DOPA DIOXYGENASE EXTRADIOL-LIKE PROTEIN"/>
    <property type="match status" value="1"/>
</dbReference>
<dbReference type="Pfam" id="PF02900">
    <property type="entry name" value="LigB"/>
    <property type="match status" value="1"/>
</dbReference>
<evidence type="ECO:0000256" key="1">
    <source>
        <dbReference type="ARBA" id="ARBA00001947"/>
    </source>
</evidence>
<evidence type="ECO:0000313" key="8">
    <source>
        <dbReference type="Proteomes" id="UP000184233"/>
    </source>
</evidence>
<protein>
    <submittedName>
        <fullName evidence="7">4,5-DOPA dioxygenase extradiol</fullName>
    </submittedName>
</protein>
<dbReference type="GO" id="GO:0008270">
    <property type="term" value="F:zinc ion binding"/>
    <property type="evidence" value="ECO:0007669"/>
    <property type="project" value="InterPro"/>
</dbReference>
<dbReference type="InterPro" id="IPR004183">
    <property type="entry name" value="Xdiol_dOase_suB"/>
</dbReference>
<dbReference type="NCBIfam" id="NF007914">
    <property type="entry name" value="PRK10628.1"/>
    <property type="match status" value="1"/>
</dbReference>
<dbReference type="AlphaFoldDB" id="A0A1M3KY81"/>
<gene>
    <name evidence="7" type="ORF">BGO89_09925</name>
</gene>
<evidence type="ECO:0000256" key="4">
    <source>
        <dbReference type="ARBA" id="ARBA00022833"/>
    </source>
</evidence>